<evidence type="ECO:0000313" key="3">
    <source>
        <dbReference type="Proteomes" id="UP001152320"/>
    </source>
</evidence>
<dbReference type="InterPro" id="IPR019412">
    <property type="entry name" value="IML2/TPR_39"/>
</dbReference>
<dbReference type="Gene3D" id="1.25.40.10">
    <property type="entry name" value="Tetratricopeptide repeat domain"/>
    <property type="match status" value="1"/>
</dbReference>
<dbReference type="EMBL" id="JAIZAY010000022">
    <property type="protein sequence ID" value="KAJ8020890.1"/>
    <property type="molecule type" value="Genomic_DNA"/>
</dbReference>
<reference evidence="2" key="1">
    <citation type="submission" date="2021-10" db="EMBL/GenBank/DDBJ databases">
        <title>Tropical sea cucumber genome reveals ecological adaptation and Cuvierian tubules defense mechanism.</title>
        <authorList>
            <person name="Chen T."/>
        </authorList>
    </citation>
    <scope>NUCLEOTIDE SEQUENCE</scope>
    <source>
        <strain evidence="2">Nanhai2018</strain>
        <tissue evidence="2">Muscle</tissue>
    </source>
</reference>
<keyword evidence="3" id="KW-1185">Reference proteome</keyword>
<dbReference type="Proteomes" id="UP001152320">
    <property type="component" value="Chromosome 22"/>
</dbReference>
<comment type="caution">
    <text evidence="2">The sequence shown here is derived from an EMBL/GenBank/DDBJ whole genome shotgun (WGS) entry which is preliminary data.</text>
</comment>
<proteinExistence type="predicted"/>
<dbReference type="PANTHER" id="PTHR31859">
    <property type="entry name" value="TETRATRICOPEPTIDE REPEAT PROTEIN 39 FAMILY MEMBER"/>
    <property type="match status" value="1"/>
</dbReference>
<keyword evidence="1" id="KW-0175">Coiled coil</keyword>
<dbReference type="OrthoDB" id="2154985at2759"/>
<gene>
    <name evidence="2" type="ORF">HOLleu_40601</name>
</gene>
<dbReference type="Pfam" id="PF10300">
    <property type="entry name" value="Iml2-TPR_39"/>
    <property type="match status" value="1"/>
</dbReference>
<sequence>MAANNGIDPRFPAGQYGETTVQIDDVKLSLEGINLMLNNGFRESQEIFDKFKTYSPLMSSGWSFVTFMNALMTYEDDKLDAAMEALKETEKLCSSKSGGFMKSFKTKVFKGSAPGKLSSEDRLQRRILLADCQLYMAMLIFSRHEMTGILRGGWLVRKGYKIYEKTYEEISSIYKSRGQEMLANPGMVEKNGEATPMDPPEGVDGDIDEEIFEATSGDFNDLSDDALSRLRGGVSFGYGLLQLVISLMPPSVLKVVNLLGFCGDRQFGLACIKQASYSRDMKAPLAVLTLLWYHTVVRPFFGLQSSTKEDCVKEALKILEENKPKYPKSALMSFYRGRVLKLQGKLDEALERYNIALEECAQQREIQLICLYEIGWGNLMKMNWEESLLAFARLKEESKWSQSYYAFLTAMTQGALGQVETAQEIFREVPTLSKRRNNQLEQYVTRKALKFKKTPPTQTESTLMAIEVLYLWKALPECSEDILISMLKECEKADNEKNKKAIVTLLKGAIHKDLGNKNVAKQFFEGVLNIQPSKNQEMHAFPYACFELGSLMLEDEVTAAVGKSFILKAKESYKDYDFEQRLHVRIHTTLQQIRI</sequence>
<organism evidence="2 3">
    <name type="scientific">Holothuria leucospilota</name>
    <name type="common">Black long sea cucumber</name>
    <name type="synonym">Mertensiothuria leucospilota</name>
    <dbReference type="NCBI Taxonomy" id="206669"/>
    <lineage>
        <taxon>Eukaryota</taxon>
        <taxon>Metazoa</taxon>
        <taxon>Echinodermata</taxon>
        <taxon>Eleutherozoa</taxon>
        <taxon>Echinozoa</taxon>
        <taxon>Holothuroidea</taxon>
        <taxon>Aspidochirotacea</taxon>
        <taxon>Aspidochirotida</taxon>
        <taxon>Holothuriidae</taxon>
        <taxon>Holothuria</taxon>
    </lineage>
</organism>
<dbReference type="AlphaFoldDB" id="A0A9Q0YEG8"/>
<accession>A0A9Q0YEG8</accession>
<dbReference type="SUPFAM" id="SSF48452">
    <property type="entry name" value="TPR-like"/>
    <property type="match status" value="1"/>
</dbReference>
<dbReference type="PANTHER" id="PTHR31859:SF1">
    <property type="entry name" value="TETRATRICOPEPTIDE REPEAT PROTEIN 39C"/>
    <property type="match status" value="1"/>
</dbReference>
<evidence type="ECO:0000313" key="2">
    <source>
        <dbReference type="EMBL" id="KAJ8020890.1"/>
    </source>
</evidence>
<evidence type="ECO:0000256" key="1">
    <source>
        <dbReference type="SAM" id="Coils"/>
    </source>
</evidence>
<feature type="coiled-coil region" evidence="1">
    <location>
        <begin position="339"/>
        <end position="366"/>
    </location>
</feature>
<name>A0A9Q0YEG8_HOLLE</name>
<dbReference type="GO" id="GO:0060271">
    <property type="term" value="P:cilium assembly"/>
    <property type="evidence" value="ECO:0007669"/>
    <property type="project" value="TreeGrafter"/>
</dbReference>
<dbReference type="InterPro" id="IPR011990">
    <property type="entry name" value="TPR-like_helical_dom_sf"/>
</dbReference>
<protein>
    <submittedName>
        <fullName evidence="2">Tetratricopeptide repeat protein 39C</fullName>
    </submittedName>
</protein>